<dbReference type="Gene3D" id="3.40.190.290">
    <property type="match status" value="1"/>
</dbReference>
<comment type="similarity">
    <text evidence="1">Belongs to the LysR transcriptional regulatory family.</text>
</comment>
<dbReference type="PANTHER" id="PTHR30537">
    <property type="entry name" value="HTH-TYPE TRANSCRIPTIONAL REGULATOR"/>
    <property type="match status" value="1"/>
</dbReference>
<dbReference type="PANTHER" id="PTHR30537:SF35">
    <property type="entry name" value="TRANSCRIPTIONAL REGULATORY PROTEIN"/>
    <property type="match status" value="1"/>
</dbReference>
<evidence type="ECO:0000259" key="5">
    <source>
        <dbReference type="PROSITE" id="PS50931"/>
    </source>
</evidence>
<name>A0ABW0MEQ6_9BURK</name>
<reference evidence="7" key="1">
    <citation type="journal article" date="2019" name="Int. J. Syst. Evol. Microbiol.">
        <title>The Global Catalogue of Microorganisms (GCM) 10K type strain sequencing project: providing services to taxonomists for standard genome sequencing and annotation.</title>
        <authorList>
            <consortium name="The Broad Institute Genomics Platform"/>
            <consortium name="The Broad Institute Genome Sequencing Center for Infectious Disease"/>
            <person name="Wu L."/>
            <person name="Ma J."/>
        </authorList>
    </citation>
    <scope>NUCLEOTIDE SEQUENCE [LARGE SCALE GENOMIC DNA]</scope>
    <source>
        <strain evidence="7">JCM 17066</strain>
    </source>
</reference>
<dbReference type="Gene3D" id="1.10.10.10">
    <property type="entry name" value="Winged helix-like DNA-binding domain superfamily/Winged helix DNA-binding domain"/>
    <property type="match status" value="1"/>
</dbReference>
<comment type="caution">
    <text evidence="6">The sequence shown here is derived from an EMBL/GenBank/DDBJ whole genome shotgun (WGS) entry which is preliminary data.</text>
</comment>
<keyword evidence="3" id="KW-0238">DNA-binding</keyword>
<evidence type="ECO:0000256" key="3">
    <source>
        <dbReference type="ARBA" id="ARBA00023125"/>
    </source>
</evidence>
<evidence type="ECO:0000256" key="4">
    <source>
        <dbReference type="ARBA" id="ARBA00023163"/>
    </source>
</evidence>
<dbReference type="SUPFAM" id="SSF46785">
    <property type="entry name" value="Winged helix' DNA-binding domain"/>
    <property type="match status" value="1"/>
</dbReference>
<dbReference type="InterPro" id="IPR058163">
    <property type="entry name" value="LysR-type_TF_proteobact-type"/>
</dbReference>
<dbReference type="InterPro" id="IPR036390">
    <property type="entry name" value="WH_DNA-bd_sf"/>
</dbReference>
<evidence type="ECO:0000256" key="2">
    <source>
        <dbReference type="ARBA" id="ARBA00023015"/>
    </source>
</evidence>
<keyword evidence="4" id="KW-0804">Transcription</keyword>
<dbReference type="Proteomes" id="UP001596045">
    <property type="component" value="Unassembled WGS sequence"/>
</dbReference>
<feature type="domain" description="HTH lysR-type" evidence="5">
    <location>
        <begin position="1"/>
        <end position="59"/>
    </location>
</feature>
<keyword evidence="2" id="KW-0805">Transcription regulation</keyword>
<evidence type="ECO:0000313" key="7">
    <source>
        <dbReference type="Proteomes" id="UP001596045"/>
    </source>
</evidence>
<evidence type="ECO:0000313" key="6">
    <source>
        <dbReference type="EMBL" id="MFC5475446.1"/>
    </source>
</evidence>
<dbReference type="RefSeq" id="WP_378998751.1">
    <property type="nucleotide sequence ID" value="NZ_JBHSMT010000027.1"/>
</dbReference>
<dbReference type="InterPro" id="IPR005119">
    <property type="entry name" value="LysR_subst-bd"/>
</dbReference>
<dbReference type="Pfam" id="PF00126">
    <property type="entry name" value="HTH_1"/>
    <property type="match status" value="1"/>
</dbReference>
<dbReference type="SUPFAM" id="SSF53850">
    <property type="entry name" value="Periplasmic binding protein-like II"/>
    <property type="match status" value="1"/>
</dbReference>
<keyword evidence="7" id="KW-1185">Reference proteome</keyword>
<dbReference type="PRINTS" id="PR00039">
    <property type="entry name" value="HTHLYSR"/>
</dbReference>
<dbReference type="EMBL" id="JBHSMT010000027">
    <property type="protein sequence ID" value="MFC5475446.1"/>
    <property type="molecule type" value="Genomic_DNA"/>
</dbReference>
<dbReference type="Pfam" id="PF03466">
    <property type="entry name" value="LysR_substrate"/>
    <property type="match status" value="1"/>
</dbReference>
<gene>
    <name evidence="6" type="ORF">ACFPM8_15910</name>
</gene>
<evidence type="ECO:0000256" key="1">
    <source>
        <dbReference type="ARBA" id="ARBA00009437"/>
    </source>
</evidence>
<dbReference type="InterPro" id="IPR000847">
    <property type="entry name" value="LysR_HTH_N"/>
</dbReference>
<proteinExistence type="inferred from homology"/>
<dbReference type="InterPro" id="IPR036388">
    <property type="entry name" value="WH-like_DNA-bd_sf"/>
</dbReference>
<dbReference type="PROSITE" id="PS50931">
    <property type="entry name" value="HTH_LYSR"/>
    <property type="match status" value="1"/>
</dbReference>
<organism evidence="6 7">
    <name type="scientific">Paraherbaspirillum soli</name>
    <dbReference type="NCBI Taxonomy" id="631222"/>
    <lineage>
        <taxon>Bacteria</taxon>
        <taxon>Pseudomonadati</taxon>
        <taxon>Pseudomonadota</taxon>
        <taxon>Betaproteobacteria</taxon>
        <taxon>Burkholderiales</taxon>
        <taxon>Oxalobacteraceae</taxon>
        <taxon>Paraherbaspirillum</taxon>
    </lineage>
</organism>
<dbReference type="CDD" id="cd08422">
    <property type="entry name" value="PBP2_CrgA_like"/>
    <property type="match status" value="1"/>
</dbReference>
<accession>A0ABW0MEQ6</accession>
<sequence>MDRLRSMRVFLKIVEQGSFARAAQMLDLSNAAVTRHVAELEKHLGTRLLNRSTRQLSLTETGQAYLERVRQILTDIDDADAIASSLSTKANGTLRLYAHLSFGQFQLPQLLPLYAQRYPEVSLDVTLSDRTVDLVEEGFDVGMFNNLQKFDATMIVRQLGVAKVSLYASPDYIKRHGAPETPADLSNHACLNFAYEHLRHHWSIEGPEGEVRVPITSKMVSNNGDLLSNCALAGMGVVLRPSFALGDALKSGRLVPVLPDHRASLLTVMMVYPSRRLLSATVRSFVDFMIEQFPQPEIDPWLGK</sequence>
<protein>
    <submittedName>
        <fullName evidence="6">LysR substrate-binding domain-containing protein</fullName>
    </submittedName>
</protein>